<dbReference type="Proteomes" id="UP000005237">
    <property type="component" value="Unassembled WGS sequence"/>
</dbReference>
<keyword evidence="2" id="KW-1185">Reference proteome</keyword>
<protein>
    <submittedName>
        <fullName evidence="1">Uncharacterized protein</fullName>
    </submittedName>
</protein>
<dbReference type="EnsemblMetazoa" id="CJA08199.1">
    <property type="protein sequence ID" value="CJA08199.1"/>
    <property type="gene ID" value="WBGene00127403"/>
</dbReference>
<accession>A0A8R1HV02</accession>
<dbReference type="AlphaFoldDB" id="A0A8R1HV02"/>
<organism evidence="1 2">
    <name type="scientific">Caenorhabditis japonica</name>
    <dbReference type="NCBI Taxonomy" id="281687"/>
    <lineage>
        <taxon>Eukaryota</taxon>
        <taxon>Metazoa</taxon>
        <taxon>Ecdysozoa</taxon>
        <taxon>Nematoda</taxon>
        <taxon>Chromadorea</taxon>
        <taxon>Rhabditida</taxon>
        <taxon>Rhabditina</taxon>
        <taxon>Rhabditomorpha</taxon>
        <taxon>Rhabditoidea</taxon>
        <taxon>Rhabditidae</taxon>
        <taxon>Peloderinae</taxon>
        <taxon>Caenorhabditis</taxon>
    </lineage>
</organism>
<evidence type="ECO:0000313" key="1">
    <source>
        <dbReference type="EnsemblMetazoa" id="CJA08199.1"/>
    </source>
</evidence>
<sequence>MGCSSLEDYTRIYMINDVLLLADVFENFRDVTRYVYELDPCWYYTSPGLSWDAMLKYTKVKLDTINDTEKFFMIENGIRGGIVNAVKSEYPKVHPLYNEENKKVVGKFKDELNGLIMQELLALKPKQYAYKIAEERRQEFVDYYNKRIQDEIENPKLPKVPKPGDEVKKSKGIKKNVVKKLKVEDFRESLFNKSIVRKKQCCIRSIKQQLYTQEQEKVVFDNEMTQAKMLQFKRVIIPDSFETLAYGYKNKDKTLL</sequence>
<evidence type="ECO:0000313" key="2">
    <source>
        <dbReference type="Proteomes" id="UP000005237"/>
    </source>
</evidence>
<reference evidence="1" key="2">
    <citation type="submission" date="2022-06" db="UniProtKB">
        <authorList>
            <consortium name="EnsemblMetazoa"/>
        </authorList>
    </citation>
    <scope>IDENTIFICATION</scope>
    <source>
        <strain evidence="1">DF5081</strain>
    </source>
</reference>
<reference evidence="2" key="1">
    <citation type="submission" date="2010-08" db="EMBL/GenBank/DDBJ databases">
        <authorList>
            <consortium name="Caenorhabditis japonica Sequencing Consortium"/>
            <person name="Wilson R.K."/>
        </authorList>
    </citation>
    <scope>NUCLEOTIDE SEQUENCE [LARGE SCALE GENOMIC DNA]</scope>
    <source>
        <strain evidence="2">DF5081</strain>
    </source>
</reference>
<dbReference type="PANTHER" id="PTHR31511:SF12">
    <property type="entry name" value="RHO TERMINATION FACTOR N-TERMINAL DOMAIN-CONTAINING PROTEIN"/>
    <property type="match status" value="1"/>
</dbReference>
<proteinExistence type="predicted"/>
<name>A0A8R1HV02_CAEJA</name>
<dbReference type="PANTHER" id="PTHR31511">
    <property type="entry name" value="PROTEIN CBG23764"/>
    <property type="match status" value="1"/>
</dbReference>